<name>A0A1B0AM73_9MUSC</name>
<evidence type="ECO:0000313" key="2">
    <source>
        <dbReference type="Proteomes" id="UP000092460"/>
    </source>
</evidence>
<organism evidence="1 2">
    <name type="scientific">Glossina palpalis gambiensis</name>
    <dbReference type="NCBI Taxonomy" id="67801"/>
    <lineage>
        <taxon>Eukaryota</taxon>
        <taxon>Metazoa</taxon>
        <taxon>Ecdysozoa</taxon>
        <taxon>Arthropoda</taxon>
        <taxon>Hexapoda</taxon>
        <taxon>Insecta</taxon>
        <taxon>Pterygota</taxon>
        <taxon>Neoptera</taxon>
        <taxon>Endopterygota</taxon>
        <taxon>Diptera</taxon>
        <taxon>Brachycera</taxon>
        <taxon>Muscomorpha</taxon>
        <taxon>Hippoboscoidea</taxon>
        <taxon>Glossinidae</taxon>
        <taxon>Glossina</taxon>
    </lineage>
</organism>
<keyword evidence="2" id="KW-1185">Reference proteome</keyword>
<dbReference type="EMBL" id="JXJN01000364">
    <property type="status" value="NOT_ANNOTATED_CDS"/>
    <property type="molecule type" value="Genomic_DNA"/>
</dbReference>
<evidence type="ECO:0000313" key="1">
    <source>
        <dbReference type="EnsemblMetazoa" id="GPPI001600-PA"/>
    </source>
</evidence>
<dbReference type="EnsemblMetazoa" id="GPPI001600-RA">
    <property type="protein sequence ID" value="GPPI001600-PA"/>
    <property type="gene ID" value="GPPI001600"/>
</dbReference>
<proteinExistence type="predicted"/>
<accession>A0A1B0AM73</accession>
<sequence>MYSADFCVDKIKENSLYTSSCDDKKSLSMHFNVLNLTEKWYYQQQKNIPEHLPTDLKKETQLGLHLPNTAQTHTPWNVEDYKSSNTFGADHQLRRVRDLSKFGGKFGALGYGFKNLVGFRNWGFGSLHGLGGGFYNSKHWFGKYFG</sequence>
<dbReference type="AlphaFoldDB" id="A0A1B0AM73"/>
<reference evidence="2" key="1">
    <citation type="submission" date="2015-01" db="EMBL/GenBank/DDBJ databases">
        <authorList>
            <person name="Aksoy S."/>
            <person name="Warren W."/>
            <person name="Wilson R.K."/>
        </authorList>
    </citation>
    <scope>NUCLEOTIDE SEQUENCE [LARGE SCALE GENOMIC DNA]</scope>
    <source>
        <strain evidence="2">IAEA</strain>
    </source>
</reference>
<dbReference type="VEuPathDB" id="VectorBase:GPPI001600"/>
<dbReference type="Proteomes" id="UP000092460">
    <property type="component" value="Unassembled WGS sequence"/>
</dbReference>
<reference evidence="1" key="2">
    <citation type="submission" date="2020-05" db="UniProtKB">
        <authorList>
            <consortium name="EnsemblMetazoa"/>
        </authorList>
    </citation>
    <scope>IDENTIFICATION</scope>
    <source>
        <strain evidence="1">IAEA</strain>
    </source>
</reference>
<protein>
    <submittedName>
        <fullName evidence="1">Uncharacterized protein</fullName>
    </submittedName>
</protein>